<dbReference type="AlphaFoldDB" id="Q2JBT9"/>
<proteinExistence type="predicted"/>
<dbReference type="STRING" id="106370.Francci3_1877"/>
<keyword evidence="4" id="KW-1185">Reference proteome</keyword>
<keyword evidence="2" id="KW-1133">Transmembrane helix</keyword>
<feature type="region of interest" description="Disordered" evidence="1">
    <location>
        <begin position="1"/>
        <end position="82"/>
    </location>
</feature>
<gene>
    <name evidence="3" type="ordered locus">Francci3_1877</name>
</gene>
<sequence>MAASAVRVRGVGTHGAPSVPGVDPGGCLASTAPQDLGPARCGRTGRLVIGDRGRGQPASEKGGSLTGPNPVDRGKPGSKIHQPERRRFLRRRGIAVRIARRGVDSTERLGRHRWKVERTLAWLGGYRRLSPRYERNGYNFLGFLCLAAAITCWKKLPRST</sequence>
<name>Q2JBT9_FRACC</name>
<feature type="transmembrane region" description="Helical" evidence="2">
    <location>
        <begin position="137"/>
        <end position="156"/>
    </location>
</feature>
<dbReference type="PANTHER" id="PTHR30007:SF1">
    <property type="entry name" value="BLR1914 PROTEIN"/>
    <property type="match status" value="1"/>
</dbReference>
<dbReference type="eggNOG" id="COG3293">
    <property type="taxonomic scope" value="Bacteria"/>
</dbReference>
<evidence type="ECO:0000313" key="4">
    <source>
        <dbReference type="Proteomes" id="UP000001937"/>
    </source>
</evidence>
<keyword evidence="2" id="KW-0812">Transmembrane</keyword>
<keyword evidence="2" id="KW-0472">Membrane</keyword>
<dbReference type="EMBL" id="CP000249">
    <property type="protein sequence ID" value="ABD11253.1"/>
    <property type="molecule type" value="Genomic_DNA"/>
</dbReference>
<dbReference type="Proteomes" id="UP000001937">
    <property type="component" value="Chromosome"/>
</dbReference>
<evidence type="ECO:0000256" key="2">
    <source>
        <dbReference type="SAM" id="Phobius"/>
    </source>
</evidence>
<accession>Q2JBT9</accession>
<organism evidence="3 4">
    <name type="scientific">Frankia casuarinae (strain DSM 45818 / CECT 9043 / HFP020203 / CcI3)</name>
    <dbReference type="NCBI Taxonomy" id="106370"/>
    <lineage>
        <taxon>Bacteria</taxon>
        <taxon>Bacillati</taxon>
        <taxon>Actinomycetota</taxon>
        <taxon>Actinomycetes</taxon>
        <taxon>Frankiales</taxon>
        <taxon>Frankiaceae</taxon>
        <taxon>Frankia</taxon>
    </lineage>
</organism>
<evidence type="ECO:0000313" key="3">
    <source>
        <dbReference type="EMBL" id="ABD11253.1"/>
    </source>
</evidence>
<reference evidence="3 4" key="1">
    <citation type="journal article" date="2007" name="Genome Res.">
        <title>Genome characteristics of facultatively symbiotic Frankia sp. strains reflect host range and host plant biogeography.</title>
        <authorList>
            <person name="Normand P."/>
            <person name="Lapierre P."/>
            <person name="Tisa L.S."/>
            <person name="Gogarten J.P."/>
            <person name="Alloisio N."/>
            <person name="Bagnarol E."/>
            <person name="Bassi C.A."/>
            <person name="Berry A.M."/>
            <person name="Bickhart D.M."/>
            <person name="Choisne N."/>
            <person name="Couloux A."/>
            <person name="Cournoyer B."/>
            <person name="Cruveiller S."/>
            <person name="Daubin V."/>
            <person name="Demange N."/>
            <person name="Francino M.P."/>
            <person name="Goltsman E."/>
            <person name="Huang Y."/>
            <person name="Kopp O.R."/>
            <person name="Labarre L."/>
            <person name="Lapidus A."/>
            <person name="Lavire C."/>
            <person name="Marechal J."/>
            <person name="Martinez M."/>
            <person name="Mastronunzio J.E."/>
            <person name="Mullin B.C."/>
            <person name="Niemann J."/>
            <person name="Pujic P."/>
            <person name="Rawnsley T."/>
            <person name="Rouy Z."/>
            <person name="Schenowitz C."/>
            <person name="Sellstedt A."/>
            <person name="Tavares F."/>
            <person name="Tomkins J.P."/>
            <person name="Vallenet D."/>
            <person name="Valverde C."/>
            <person name="Wall L.G."/>
            <person name="Wang Y."/>
            <person name="Medigue C."/>
            <person name="Benson D.R."/>
        </authorList>
    </citation>
    <scope>NUCLEOTIDE SEQUENCE [LARGE SCALE GENOMIC DNA]</scope>
    <source>
        <strain evidence="4">DSM 45818 / CECT 9043 / CcI3</strain>
    </source>
</reference>
<evidence type="ECO:0000256" key="1">
    <source>
        <dbReference type="SAM" id="MobiDB-lite"/>
    </source>
</evidence>
<dbReference type="HOGENOM" id="CLU_055261_1_1_11"/>
<dbReference type="PANTHER" id="PTHR30007">
    <property type="entry name" value="PHP DOMAIN PROTEIN"/>
    <property type="match status" value="1"/>
</dbReference>
<dbReference type="PhylomeDB" id="Q2JBT9"/>
<protein>
    <submittedName>
        <fullName evidence="3">Transposase, IS4 family</fullName>
    </submittedName>
</protein>
<dbReference type="KEGG" id="fra:Francci3_1877"/>